<feature type="domain" description="RNA polymerase II assembly factor Rtp1 C-terminal" evidence="3">
    <location>
        <begin position="920"/>
        <end position="951"/>
    </location>
</feature>
<dbReference type="PANTHER" id="PTHR20959:SF1">
    <property type="entry name" value="TRANSPORT AND GOLGI ORGANIZATION PROTEIN 6 HOMOLOG"/>
    <property type="match status" value="1"/>
</dbReference>
<dbReference type="GO" id="GO:0009306">
    <property type="term" value="P:protein secretion"/>
    <property type="evidence" value="ECO:0007669"/>
    <property type="project" value="TreeGrafter"/>
</dbReference>
<evidence type="ECO:0000259" key="6">
    <source>
        <dbReference type="Pfam" id="PF25267"/>
    </source>
</evidence>
<evidence type="ECO:0000313" key="7">
    <source>
        <dbReference type="EnsemblMetazoa" id="SMAR003968-PA"/>
    </source>
</evidence>
<keyword evidence="2" id="KW-0677">Repeat</keyword>
<organism evidence="7 8">
    <name type="scientific">Strigamia maritima</name>
    <name type="common">European centipede</name>
    <name type="synonym">Geophilus maritimus</name>
    <dbReference type="NCBI Taxonomy" id="126957"/>
    <lineage>
        <taxon>Eukaryota</taxon>
        <taxon>Metazoa</taxon>
        <taxon>Ecdysozoa</taxon>
        <taxon>Arthropoda</taxon>
        <taxon>Myriapoda</taxon>
        <taxon>Chilopoda</taxon>
        <taxon>Pleurostigmophora</taxon>
        <taxon>Geophilomorpha</taxon>
        <taxon>Linotaeniidae</taxon>
        <taxon>Strigamia</taxon>
    </lineage>
</organism>
<dbReference type="InterPro" id="IPR000357">
    <property type="entry name" value="HEAT"/>
</dbReference>
<name>T1ISA3_STRMM</name>
<sequence length="989" mass="112738">MEDKTIKTIVNAISLLITPNVTSSQSSGQKEILLEVLFHNVKKVEEYLDANNLKVEFQNIAIGEVKSDNGNIDLFLNINQRLLIFLKEHLLQEQGISTPAEGALKGILSIQQQKVVSTAVELIVSFGIISNFVNGIGIPISKRSNYGNLIKFSGSRLQRYLMLSQCTCTLLNCKDHQDFQQIINRHTSDLLASLLQLAYVPLNEVFPSEDELTDDLKPSFYNTKKEMSMKLIKFLNELPQSTIIKEILILKGCNPIATPIWFRKISSKYLSQELVKQHGVQCVISAVLGNELCDENDKDGAYYWQKCDVVGKIVVGSRLPNQPPNEYFKHVFPQINELLHNEAKDSRMYILVAVNVFGKATEHCAEFAQKYLWTPLLQPLFCCSEEKTHADCTCITESKLTQCINDLFQLFFLTTNLPDAMCDYLTSVIGIIFNIYVFSQSTVTNLRSQLQSLMITYMKHSDEIRRIKLFRRLLFDSNEDDSKVLSWNHNLKIEVGSNGGLCVTPKKENDEFSWMNDISSMADAVIGLLNLLRNDNLVSPFFLMMLQEFTSMQTKFENLKERKNNCSNQKLLIEIEETVAYEQKVMKNLFLMIQLFELMSEDTQLQNLMMDDKIASFKLLKMMFSQAVGKKFNEESFETETLTIAVSLTLILAAKKLSAEEKEQLENLLPILQNLSDHHSNENVRKMIEELRYSILTDGVVAPPKKDSSKKITNFQKLWDELKDPFVPTRGHALIGLRKLIIERDSETLSHADELLDVFHRHVDDDDSYIYLAAVQGLASLTERYPDKIVPRLTAEFANFDTKKRNSVELRLKLGEVIVKVTQLLGEMLPKYRDLFLQAFLNGCKDENSQVRASSLSNLAEVCKGLKFSIGPCIHEVMLCVRSLLKTDAASEVKEACLLLITLLLRGLGDDTFEVIGSILPDLFRLLKTIYTIERDDKVKLNAQLALEELNITAKKFINPKPKIRIFVSFLTLRLQHNLLTFQQSFEVL</sequence>
<dbReference type="Pfam" id="PF10304">
    <property type="entry name" value="RTP1_C2"/>
    <property type="match status" value="1"/>
</dbReference>
<feature type="domain" description="TANGO6 HEAT repeat" evidence="5">
    <location>
        <begin position="274"/>
        <end position="534"/>
    </location>
</feature>
<comment type="similarity">
    <text evidence="1">Belongs to the Tango6 family.</text>
</comment>
<dbReference type="Pfam" id="PF25267">
    <property type="entry name" value="TANGO6_N"/>
    <property type="match status" value="1"/>
</dbReference>
<evidence type="ECO:0000259" key="3">
    <source>
        <dbReference type="Pfam" id="PF10304"/>
    </source>
</evidence>
<dbReference type="InterPro" id="IPR011989">
    <property type="entry name" value="ARM-like"/>
</dbReference>
<evidence type="ECO:0000256" key="2">
    <source>
        <dbReference type="ARBA" id="ARBA00022737"/>
    </source>
</evidence>
<dbReference type="InterPro" id="IPR057407">
    <property type="entry name" value="HEAT_TANGO6"/>
</dbReference>
<dbReference type="Pfam" id="PF02985">
    <property type="entry name" value="HEAT"/>
    <property type="match status" value="1"/>
</dbReference>
<dbReference type="EMBL" id="JH431429">
    <property type="status" value="NOT_ANNOTATED_CDS"/>
    <property type="molecule type" value="Genomic_DNA"/>
</dbReference>
<dbReference type="EnsemblMetazoa" id="SMAR003968-RA">
    <property type="protein sequence ID" value="SMAR003968-PA"/>
    <property type="gene ID" value="SMAR003968"/>
</dbReference>
<keyword evidence="8" id="KW-1185">Reference proteome</keyword>
<dbReference type="STRING" id="126957.T1ISA3"/>
<dbReference type="InterPro" id="IPR057347">
    <property type="entry name" value="TANGO6_N"/>
</dbReference>
<evidence type="ECO:0000256" key="1">
    <source>
        <dbReference type="ARBA" id="ARBA00005724"/>
    </source>
</evidence>
<evidence type="ECO:0000313" key="8">
    <source>
        <dbReference type="Proteomes" id="UP000014500"/>
    </source>
</evidence>
<evidence type="ECO:0000259" key="4">
    <source>
        <dbReference type="Pfam" id="PF10363"/>
    </source>
</evidence>
<dbReference type="Gene3D" id="1.25.10.10">
    <property type="entry name" value="Leucine-rich Repeat Variant"/>
    <property type="match status" value="1"/>
</dbReference>
<feature type="domain" description="TANGO6 N-terminal" evidence="6">
    <location>
        <begin position="5"/>
        <end position="255"/>
    </location>
</feature>
<reference evidence="8" key="1">
    <citation type="submission" date="2011-05" db="EMBL/GenBank/DDBJ databases">
        <authorList>
            <person name="Richards S.R."/>
            <person name="Qu J."/>
            <person name="Jiang H."/>
            <person name="Jhangiani S.N."/>
            <person name="Agravi P."/>
            <person name="Goodspeed R."/>
            <person name="Gross S."/>
            <person name="Mandapat C."/>
            <person name="Jackson L."/>
            <person name="Mathew T."/>
            <person name="Pu L."/>
            <person name="Thornton R."/>
            <person name="Saada N."/>
            <person name="Wilczek-Boney K.B."/>
            <person name="Lee S."/>
            <person name="Kovar C."/>
            <person name="Wu Y."/>
            <person name="Scherer S.E."/>
            <person name="Worley K.C."/>
            <person name="Muzny D.M."/>
            <person name="Gibbs R."/>
        </authorList>
    </citation>
    <scope>NUCLEOTIDE SEQUENCE</scope>
    <source>
        <strain evidence="8">Brora</strain>
    </source>
</reference>
<dbReference type="InterPro" id="IPR016024">
    <property type="entry name" value="ARM-type_fold"/>
</dbReference>
<protein>
    <recommendedName>
        <fullName evidence="9">RNA polymerase II assembly factor Rtp1 C-terminal domain-containing protein</fullName>
    </recommendedName>
</protein>
<dbReference type="OMA" id="QVATLIC"/>
<accession>T1ISA3</accession>
<dbReference type="InterPro" id="IPR019414">
    <property type="entry name" value="Rtp1_C2"/>
</dbReference>
<evidence type="ECO:0000259" key="5">
    <source>
        <dbReference type="Pfam" id="PF23565"/>
    </source>
</evidence>
<proteinExistence type="inferred from homology"/>
<reference evidence="7" key="2">
    <citation type="submission" date="2015-02" db="UniProtKB">
        <authorList>
            <consortium name="EnsemblMetazoa"/>
        </authorList>
    </citation>
    <scope>IDENTIFICATION</scope>
</reference>
<dbReference type="Proteomes" id="UP000014500">
    <property type="component" value="Unassembled WGS sequence"/>
</dbReference>
<dbReference type="SUPFAM" id="SSF48371">
    <property type="entry name" value="ARM repeat"/>
    <property type="match status" value="1"/>
</dbReference>
<dbReference type="Pfam" id="PF23565">
    <property type="entry name" value="ARM_TANGO6"/>
    <property type="match status" value="1"/>
</dbReference>
<dbReference type="AlphaFoldDB" id="T1ISA3"/>
<dbReference type="InterPro" id="IPR039600">
    <property type="entry name" value="TANGO6/Rtp1"/>
</dbReference>
<dbReference type="PhylomeDB" id="T1ISA3"/>
<dbReference type="Pfam" id="PF10363">
    <property type="entry name" value="RTP1_C1"/>
    <property type="match status" value="1"/>
</dbReference>
<evidence type="ECO:0008006" key="9">
    <source>
        <dbReference type="Google" id="ProtNLM"/>
    </source>
</evidence>
<dbReference type="PANTHER" id="PTHR20959">
    <property type="entry name" value="TRANSPORT AND GOLGI ORGANIZATION PROTEIN 6 FAMILY MEMBER"/>
    <property type="match status" value="1"/>
</dbReference>
<dbReference type="InterPro" id="IPR019451">
    <property type="entry name" value="Rtp1_C1"/>
</dbReference>
<feature type="domain" description="RNA polymerase II assembly factor Rtp1 C-terminal" evidence="4">
    <location>
        <begin position="715"/>
        <end position="828"/>
    </location>
</feature>
<dbReference type="eggNOG" id="KOG4653">
    <property type="taxonomic scope" value="Eukaryota"/>
</dbReference>
<dbReference type="HOGENOM" id="CLU_006971_1_0_1"/>